<name>A0A6H9YYN6_9ACTN</name>
<feature type="compositionally biased region" description="Basic and acidic residues" evidence="4">
    <location>
        <begin position="827"/>
        <end position="840"/>
    </location>
</feature>
<dbReference type="GO" id="GO:0005524">
    <property type="term" value="F:ATP binding"/>
    <property type="evidence" value="ECO:0007669"/>
    <property type="project" value="UniProtKB-UniRule"/>
</dbReference>
<feature type="compositionally biased region" description="Basic and acidic residues" evidence="4">
    <location>
        <begin position="66"/>
        <end position="80"/>
    </location>
</feature>
<comment type="caution">
    <text evidence="7">The sequence shown here is derived from an EMBL/GenBank/DDBJ whole genome shotgun (WGS) entry which is preliminary data.</text>
</comment>
<sequence>MRISFTALTGQGPRDVVINVDADATVDSVARSLFATLDAAPPADGVPATHTPRFSKEATLAQGGRLDLRGGARTGTRDGTYEGAQSDARVDTRKAERRTLWMNGRMLDPQAPAVRELRDGAVVAVEQRAAAATVLAEPTGLVEVRVVSGPAAGSVHRLGLGVSTLGSGAPDEDVDVALDDPLVPSRSLRITVEPHAVHVEPSAQTLARGVLLDGDPLAATTVWPLGGMLAIGGSILTLAQSSAPDTHLEPLPEGGLAFNRPPRLHPAHRTRQLEVPKRPERNPKERLRLFGALLFSAFGLVMAFGLGQWWWALFALAWPVMTVGEWIGDRVHGRKSYKKALKEYHRKTAEFGGELDRLRREDQEERRAVHPDPAEVLLTATGPRRRLWERRATDPDVLHLRLGVADLPARIELAGLESAGPEAADLQVPVARLVPVALPLPELGVIGITGTAARESRPASRALARWLVAQAAALHSPRDLAIVVLCADQEAEEEWNWVRWLPHATPREGEECTALVGTDPESVAHRVTELAIRVSERRRAAQAASASGLLAQGGFGQGKPADLIPYNILIVLDGARQLRRVPGMPMLLQRGAEFGLNAICIDDEERLLPEECTAVAAWDPESPETLRLRGQGLDVIGPVLADQVSAAWTDRVARALAPVRDVSREDAEEAIPAEARLLDLLNLPDPTADHVARAWSVTGGRSTRVPIGVGADGVYEVDLRTDGPHGLIAGTTGAGKSELLQTLIASLALTNRPDEMTFVLIDYKGGAAFKDCAKLPHTVGMVTDLDGHATERALESLSAELRRREEILLSVGAKDIEDYNDLRGMKAHPDQGHSFVRSDEPPEGGRTPVTPRAGEPDIPRFAAGDRLAPMPRLVLVIDEFAAMVTELPDFVTGLVDIGRRGRSLGVHLILATQRPAGVVTADIRANTNLRIALRVTDPDESTDVLDSPEAAQISKATPGRCYIRSGASAPHAVQSARIGGRRPGTGPAVAAPATVLPVPWQGLGRPLPAPRESLDDADGGMVTDLAVLVQAIAEAARREGIERQPSPWLTPLPDKVRLAPRTAAGGSVVDVPPIAFGITDLPAVQSREPLTLDLAGGGHLYLAGASQSGRSTALRTIAGSLAGACSPYDAHLYAIDCGANALLPLVSLPHCGAVVGRDQLDRVERLITALAAEVARRQQLLAEAGFASLAEQRAAVAAPDRLPWMVLILDRWEGFVGAFEHYDYGRLVDAVLRLLREGAAVGLRAVFTGDRSGLSGQVSTVFDRRLVLRMADPNDYGYAGLQEKQVPAEMPPGRVLEMAGAGMPPRESQIGLLGDDPSGTAQVAALQEIARTCVTRYGRLPRRQRPLHVDELPVRVTYREAMALDQEYTAPSTLWALVGVGGDTLAPVGIDLLNEGPGFVVAGPPRSGRSTTLRTIVESLLDPSVAGGLVPVVLITPRRSPLRLLSGRPGVLGLLSADSEEEDLTAAIGDEHRYAVVVDDAELLDETELDDALRTVLRTARDGEHAVVIGGTTEDLGRGYRGFLSDTRRSRSGLLLSVDSPEDGDLFGLRLPRNATLGGPTGRGLFVATGATTQIQVALPPPVSGDRPE</sequence>
<dbReference type="RefSeq" id="WP_151558603.1">
    <property type="nucleotide sequence ID" value="NZ_WBMT01000002.1"/>
</dbReference>
<evidence type="ECO:0000256" key="3">
    <source>
        <dbReference type="PROSITE-ProRule" id="PRU00289"/>
    </source>
</evidence>
<organism evidence="7 8">
    <name type="scientific">Actinomadura rudentiformis</name>
    <dbReference type="NCBI Taxonomy" id="359158"/>
    <lineage>
        <taxon>Bacteria</taxon>
        <taxon>Bacillati</taxon>
        <taxon>Actinomycetota</taxon>
        <taxon>Actinomycetes</taxon>
        <taxon>Streptosporangiales</taxon>
        <taxon>Thermomonosporaceae</taxon>
        <taxon>Actinomadura</taxon>
    </lineage>
</organism>
<keyword evidence="8" id="KW-1185">Reference proteome</keyword>
<feature type="domain" description="FtsK" evidence="6">
    <location>
        <begin position="1087"/>
        <end position="1277"/>
    </location>
</feature>
<proteinExistence type="predicted"/>
<accession>A0A6H9YYN6</accession>
<feature type="binding site" evidence="3">
    <location>
        <begin position="1104"/>
        <end position="1111"/>
    </location>
    <ligand>
        <name>ATP</name>
        <dbReference type="ChEBI" id="CHEBI:30616"/>
    </ligand>
</feature>
<feature type="binding site" evidence="3">
    <location>
        <begin position="730"/>
        <end position="737"/>
    </location>
    <ligand>
        <name>ATP</name>
        <dbReference type="ChEBI" id="CHEBI:30616"/>
    </ligand>
</feature>
<dbReference type="InterPro" id="IPR003593">
    <property type="entry name" value="AAA+_ATPase"/>
</dbReference>
<evidence type="ECO:0000256" key="1">
    <source>
        <dbReference type="ARBA" id="ARBA00022741"/>
    </source>
</evidence>
<dbReference type="PANTHER" id="PTHR22683:SF1">
    <property type="entry name" value="TYPE VII SECRETION SYSTEM PROTEIN ESSC"/>
    <property type="match status" value="1"/>
</dbReference>
<evidence type="ECO:0000256" key="4">
    <source>
        <dbReference type="SAM" id="MobiDB-lite"/>
    </source>
</evidence>
<feature type="domain" description="FtsK" evidence="6">
    <location>
        <begin position="711"/>
        <end position="942"/>
    </location>
</feature>
<dbReference type="GO" id="GO:0051301">
    <property type="term" value="P:cell division"/>
    <property type="evidence" value="ECO:0007669"/>
    <property type="project" value="UniProtKB-KW"/>
</dbReference>
<evidence type="ECO:0000313" key="7">
    <source>
        <dbReference type="EMBL" id="KAB2351653.1"/>
    </source>
</evidence>
<keyword evidence="7" id="KW-0132">Cell division</keyword>
<feature type="region of interest" description="Disordered" evidence="4">
    <location>
        <begin position="827"/>
        <end position="857"/>
    </location>
</feature>
<keyword evidence="2 3" id="KW-0067">ATP-binding</keyword>
<dbReference type="EMBL" id="WBMT01000002">
    <property type="protein sequence ID" value="KAB2351653.1"/>
    <property type="molecule type" value="Genomic_DNA"/>
</dbReference>
<feature type="transmembrane region" description="Helical" evidence="5">
    <location>
        <begin position="287"/>
        <end position="304"/>
    </location>
</feature>
<evidence type="ECO:0000256" key="5">
    <source>
        <dbReference type="SAM" id="Phobius"/>
    </source>
</evidence>
<dbReference type="InterPro" id="IPR050206">
    <property type="entry name" value="FtsK/SpoIIIE/SftA"/>
</dbReference>
<keyword evidence="5" id="KW-0472">Membrane</keyword>
<dbReference type="PROSITE" id="PS50901">
    <property type="entry name" value="FTSK"/>
    <property type="match status" value="2"/>
</dbReference>
<evidence type="ECO:0000256" key="2">
    <source>
        <dbReference type="ARBA" id="ARBA00022840"/>
    </source>
</evidence>
<dbReference type="OrthoDB" id="9807790at2"/>
<protein>
    <submittedName>
        <fullName evidence="7">Cell division protein FtsK</fullName>
    </submittedName>
</protein>
<feature type="region of interest" description="Disordered" evidence="4">
    <location>
        <begin position="63"/>
        <end position="92"/>
    </location>
</feature>
<evidence type="ECO:0000259" key="6">
    <source>
        <dbReference type="PROSITE" id="PS50901"/>
    </source>
</evidence>
<feature type="region of interest" description="Disordered" evidence="4">
    <location>
        <begin position="259"/>
        <end position="279"/>
    </location>
</feature>
<dbReference type="SUPFAM" id="SSF52540">
    <property type="entry name" value="P-loop containing nucleoside triphosphate hydrolases"/>
    <property type="match status" value="3"/>
</dbReference>
<dbReference type="InterPro" id="IPR002543">
    <property type="entry name" value="FtsK_dom"/>
</dbReference>
<keyword evidence="5" id="KW-1133">Transmembrane helix</keyword>
<reference evidence="7 8" key="1">
    <citation type="submission" date="2019-09" db="EMBL/GenBank/DDBJ databases">
        <title>Actinomadura physcomitrii sp. nov., a novel actinomycete isolated from moss [Physcomitrium sphaericum (Ludw) Fuernr].</title>
        <authorList>
            <person name="Zhuang X."/>
            <person name="Liu C."/>
        </authorList>
    </citation>
    <scope>NUCLEOTIDE SEQUENCE [LARGE SCALE GENOMIC DNA]</scope>
    <source>
        <strain evidence="7 8">HMC1</strain>
    </source>
</reference>
<keyword evidence="1 3" id="KW-0547">Nucleotide-binding</keyword>
<dbReference type="GO" id="GO:0003677">
    <property type="term" value="F:DNA binding"/>
    <property type="evidence" value="ECO:0007669"/>
    <property type="project" value="InterPro"/>
</dbReference>
<dbReference type="InterPro" id="IPR027417">
    <property type="entry name" value="P-loop_NTPase"/>
</dbReference>
<dbReference type="SMART" id="SM00382">
    <property type="entry name" value="AAA"/>
    <property type="match status" value="3"/>
</dbReference>
<evidence type="ECO:0000313" key="8">
    <source>
        <dbReference type="Proteomes" id="UP000468735"/>
    </source>
</evidence>
<keyword evidence="5" id="KW-0812">Transmembrane</keyword>
<dbReference type="Gene3D" id="2.60.200.20">
    <property type="match status" value="1"/>
</dbReference>
<keyword evidence="7" id="KW-0131">Cell cycle</keyword>
<dbReference type="PANTHER" id="PTHR22683">
    <property type="entry name" value="SPORULATION PROTEIN RELATED"/>
    <property type="match status" value="1"/>
</dbReference>
<dbReference type="Proteomes" id="UP000468735">
    <property type="component" value="Unassembled WGS sequence"/>
</dbReference>
<dbReference type="Pfam" id="PF01580">
    <property type="entry name" value="FtsK_SpoIIIE"/>
    <property type="match status" value="2"/>
</dbReference>
<gene>
    <name evidence="7" type="ORF">F8566_05375</name>
</gene>
<dbReference type="Gene3D" id="3.40.50.300">
    <property type="entry name" value="P-loop containing nucleotide triphosphate hydrolases"/>
    <property type="match status" value="4"/>
</dbReference>
<dbReference type="CDD" id="cd00060">
    <property type="entry name" value="FHA"/>
    <property type="match status" value="1"/>
</dbReference>